<dbReference type="PIRSF" id="PIRSF028846">
    <property type="entry name" value="UCP028846"/>
    <property type="match status" value="1"/>
</dbReference>
<dbReference type="InterPro" id="IPR008313">
    <property type="entry name" value="GH125"/>
</dbReference>
<dbReference type="Pfam" id="PF06824">
    <property type="entry name" value="Glyco_hydro_125"/>
    <property type="match status" value="1"/>
</dbReference>
<feature type="chain" id="PRO_5031172528" description="Metal-independent alpha-mannosidase" evidence="2">
    <location>
        <begin position="27"/>
        <end position="479"/>
    </location>
</feature>
<evidence type="ECO:0000256" key="2">
    <source>
        <dbReference type="SAM" id="SignalP"/>
    </source>
</evidence>
<dbReference type="InterPro" id="IPR008928">
    <property type="entry name" value="6-hairpin_glycosidase_sf"/>
</dbReference>
<protein>
    <recommendedName>
        <fullName evidence="5">Metal-independent alpha-mannosidase</fullName>
    </recommendedName>
</protein>
<organism evidence="3 4">
    <name type="scientific">Sphingomonas kyeonggiensis</name>
    <dbReference type="NCBI Taxonomy" id="1268553"/>
    <lineage>
        <taxon>Bacteria</taxon>
        <taxon>Pseudomonadati</taxon>
        <taxon>Pseudomonadota</taxon>
        <taxon>Alphaproteobacteria</taxon>
        <taxon>Sphingomonadales</taxon>
        <taxon>Sphingomonadaceae</taxon>
        <taxon>Sphingomonas</taxon>
    </lineage>
</organism>
<dbReference type="PANTHER" id="PTHR31047:SF0">
    <property type="entry name" value="MEIOTICALLY UP-REGULATED GENE 157 PROTEIN"/>
    <property type="match status" value="1"/>
</dbReference>
<gene>
    <name evidence="3" type="ORF">GGR46_002610</name>
</gene>
<feature type="signal peptide" evidence="2">
    <location>
        <begin position="1"/>
        <end position="26"/>
    </location>
</feature>
<dbReference type="AlphaFoldDB" id="A0A7W6JV29"/>
<sequence length="479" mass="53193">MSAKGMIDRRTMIGAGIALVATPALAQKATGFVSHRPAPADRKFVSKSVEREIVRVSKKIGDPKLRWMFGNCYPNTLDTTVAMRTIDGAPDAFVRTGDINALWLRDSSAQVKPYLHLAKEDADLRRLYHGLIARQSRSILIDPYANAFMEDPAARTNLSWSLDDRFPLKPGVAERKWEIDSLCYAMRLAHGYWQATRDKTPFDALWAEAARLSIATFREQQRKDRKGPYRFQRRSNNPTESLMLDGYGAPSRSVGLIHCGFRPSDDACVYPFLIPSNYFAVTALRELAVVANAARGDAALATDAVALADEVDAALRQYARMRLPDGREVIPFEVDGFGNTIFMDDANVPSLSSLAYLGCFAATDPLWRRTADAAWSDNNPYWSRGKVVEGIGGPHVGLGQVWPMSLVMRALSSSDDATIRQCLRMIRDSDGGTGFIHEAVDQDDPAKFTREWFAWANGLFGELIVHLADTRPQLLAETL</sequence>
<evidence type="ECO:0008006" key="5">
    <source>
        <dbReference type="Google" id="ProtNLM"/>
    </source>
</evidence>
<dbReference type="Proteomes" id="UP000557392">
    <property type="component" value="Unassembled WGS sequence"/>
</dbReference>
<dbReference type="SUPFAM" id="SSF48208">
    <property type="entry name" value="Six-hairpin glycosidases"/>
    <property type="match status" value="1"/>
</dbReference>
<keyword evidence="2" id="KW-0732">Signal</keyword>
<dbReference type="EMBL" id="JACIEH010000002">
    <property type="protein sequence ID" value="MBB4099046.1"/>
    <property type="molecule type" value="Genomic_DNA"/>
</dbReference>
<keyword evidence="4" id="KW-1185">Reference proteome</keyword>
<name>A0A7W6JV29_9SPHN</name>
<dbReference type="InterPro" id="IPR012341">
    <property type="entry name" value="6hp_glycosidase-like_sf"/>
</dbReference>
<dbReference type="SMART" id="SM01149">
    <property type="entry name" value="DUF1237"/>
    <property type="match status" value="1"/>
</dbReference>
<dbReference type="Gene3D" id="1.50.10.10">
    <property type="match status" value="1"/>
</dbReference>
<dbReference type="PANTHER" id="PTHR31047">
    <property type="entry name" value="MEIOTICALLY UP-REGULATED GENE 157 PROTEIN"/>
    <property type="match status" value="1"/>
</dbReference>
<dbReference type="GO" id="GO:0005975">
    <property type="term" value="P:carbohydrate metabolic process"/>
    <property type="evidence" value="ECO:0007669"/>
    <property type="project" value="InterPro"/>
</dbReference>
<evidence type="ECO:0000313" key="4">
    <source>
        <dbReference type="Proteomes" id="UP000557392"/>
    </source>
</evidence>
<feature type="region of interest" description="Disordered" evidence="1">
    <location>
        <begin position="221"/>
        <end position="242"/>
    </location>
</feature>
<accession>A0A7W6JV29</accession>
<evidence type="ECO:0000313" key="3">
    <source>
        <dbReference type="EMBL" id="MBB4099046.1"/>
    </source>
</evidence>
<comment type="caution">
    <text evidence="3">The sequence shown here is derived from an EMBL/GenBank/DDBJ whole genome shotgun (WGS) entry which is preliminary data.</text>
</comment>
<evidence type="ECO:0000256" key="1">
    <source>
        <dbReference type="SAM" id="MobiDB-lite"/>
    </source>
</evidence>
<proteinExistence type="predicted"/>
<reference evidence="3 4" key="1">
    <citation type="submission" date="2020-08" db="EMBL/GenBank/DDBJ databases">
        <title>Genomic Encyclopedia of Type Strains, Phase IV (KMG-IV): sequencing the most valuable type-strain genomes for metagenomic binning, comparative biology and taxonomic classification.</title>
        <authorList>
            <person name="Goeker M."/>
        </authorList>
    </citation>
    <scope>NUCLEOTIDE SEQUENCE [LARGE SCALE GENOMIC DNA]</scope>
    <source>
        <strain evidence="3 4">DSM 101806</strain>
    </source>
</reference>